<keyword evidence="10" id="KW-0547">Nucleotide-binding</keyword>
<evidence type="ECO:0000256" key="19">
    <source>
        <dbReference type="SAM" id="MobiDB-lite"/>
    </source>
</evidence>
<evidence type="ECO:0000256" key="4">
    <source>
        <dbReference type="ARBA" id="ARBA00012786"/>
    </source>
</evidence>
<organism evidence="22 23">
    <name type="scientific">Arthrobacter russicus</name>
    <dbReference type="NCBI Taxonomy" id="172040"/>
    <lineage>
        <taxon>Bacteria</taxon>
        <taxon>Bacillati</taxon>
        <taxon>Actinomycetota</taxon>
        <taxon>Actinomycetes</taxon>
        <taxon>Micrococcales</taxon>
        <taxon>Micrococcaceae</taxon>
        <taxon>Arthrobacter</taxon>
    </lineage>
</organism>
<keyword evidence="7" id="KW-0997">Cell inner membrane</keyword>
<sequence length="918" mass="99557">MQNTSPRTLTPPGPSNPPGQSRTPAKNRRALAKSARQNARLNAKLAERAESMAVAAVKPPEQLLERLGSGMRGLDQLKVQVRQERYGRNEVNHDRPEPAWLQLLSAFNNPFVLILCFLAVVMALTDIVFADPEEGPSFKGVVTLGVMVLVSVGMRFWQEYRSGKAAQALQSMVQTTTAVTRQNDFGDPVTREIPIEDVVPGDIVELAAGDMIPADVRFLRTKDLQINEGMLTGESLPNEKSPVTAQEITASNLLSADSLGFMGTSVISGSGTAVVVHTGSETYFGAMSAQLAGKRPETSFDQGVKKVSFLLVKFMLVMVPLVFLINGLTKDWTSAFLFGLVTAVGLTPEMLPMIVTANLARGAVKMSKHQVIVKRLNAIQNLGAMDVLCTDKTGTLTEDRIVLERHLDVHGTSSLRVLRMAAANARFQTGLRNLLDRAVLDAAGPEILAEMDGAYRLIDEVPFDFSRRRMTVVLEGGTAPLMITKGAVEEVLDVCSSVLVKGHPHPLTPDRRAELAELVAAQNAEGMRVLALATAPGSHREDYSVADEKEMTLLGFLSFLDPPKASAASAIEALRRHGTAVKVITGDNELVARTVCRQVGIETDAPGSLLTGSEIEALDDAQLAEAVEGTAVFAKVNPMQKARIVEQLQANGHTVGFMGDGINDAAALRAADVGISVDTAVDIARESADIILLQKDLMVLEAGIQEGRRTFGNIIKYIKMTASSNFGNMFSVLVASALLPFIPMIPVVVLLQNLVYDLSMLSLPWDKVDKEYLAKPQKWETKGLARFMVTIGPISSVFDLSTFALMWFVFGANSPDQAALFQSGWFIESLISQTLIVHMIRTGKIPFVQSRASWPVLLLTGAACVFALVLPFSGFGQSLGLVALPWTYFPWLIGTLAAYCLLTQGIKVLFIRRYGRWL</sequence>
<dbReference type="PRINTS" id="PR01836">
    <property type="entry name" value="MGATPASE"/>
</dbReference>
<proteinExistence type="inferred from homology"/>
<dbReference type="SUPFAM" id="SSF81665">
    <property type="entry name" value="Calcium ATPase, transmembrane domain M"/>
    <property type="match status" value="1"/>
</dbReference>
<dbReference type="InterPro" id="IPR036412">
    <property type="entry name" value="HAD-like_sf"/>
</dbReference>
<dbReference type="NCBIfam" id="TIGR01494">
    <property type="entry name" value="ATPase_P-type"/>
    <property type="match status" value="2"/>
</dbReference>
<dbReference type="Pfam" id="PF00122">
    <property type="entry name" value="E1-E2_ATPase"/>
    <property type="match status" value="1"/>
</dbReference>
<comment type="caution">
    <text evidence="22">The sequence shown here is derived from an EMBL/GenBank/DDBJ whole genome shotgun (WGS) entry which is preliminary data.</text>
</comment>
<comment type="function">
    <text evidence="1">Mediates magnesium influx to the cytosol.</text>
</comment>
<dbReference type="Pfam" id="PF00689">
    <property type="entry name" value="Cation_ATPase_C"/>
    <property type="match status" value="1"/>
</dbReference>
<keyword evidence="13" id="KW-1278">Translocase</keyword>
<dbReference type="Gene3D" id="3.40.1110.10">
    <property type="entry name" value="Calcium-transporting ATPase, cytoplasmic domain N"/>
    <property type="match status" value="1"/>
</dbReference>
<dbReference type="Gene3D" id="2.70.150.10">
    <property type="entry name" value="Calcium-transporting ATPase, cytoplasmic transduction domain A"/>
    <property type="match status" value="1"/>
</dbReference>
<dbReference type="RefSeq" id="WP_309797328.1">
    <property type="nucleotide sequence ID" value="NZ_BAAAHY010000001.1"/>
</dbReference>
<dbReference type="NCBIfam" id="NF011702">
    <property type="entry name" value="PRK15122.1"/>
    <property type="match status" value="1"/>
</dbReference>
<evidence type="ECO:0000256" key="13">
    <source>
        <dbReference type="ARBA" id="ARBA00022967"/>
    </source>
</evidence>
<dbReference type="EC" id="7.2.2.14" evidence="4"/>
<feature type="region of interest" description="Disordered" evidence="19">
    <location>
        <begin position="1"/>
        <end position="39"/>
    </location>
</feature>
<evidence type="ECO:0000256" key="20">
    <source>
        <dbReference type="SAM" id="Phobius"/>
    </source>
</evidence>
<evidence type="ECO:0000256" key="10">
    <source>
        <dbReference type="ARBA" id="ARBA00022741"/>
    </source>
</evidence>
<dbReference type="SUPFAM" id="SSF81653">
    <property type="entry name" value="Calcium ATPase, transduction domain A"/>
    <property type="match status" value="1"/>
</dbReference>
<evidence type="ECO:0000256" key="18">
    <source>
        <dbReference type="ARBA" id="ARBA00049360"/>
    </source>
</evidence>
<dbReference type="EMBL" id="JAVDQF010000001">
    <property type="protein sequence ID" value="MDR6269197.1"/>
    <property type="molecule type" value="Genomic_DNA"/>
</dbReference>
<evidence type="ECO:0000256" key="8">
    <source>
        <dbReference type="ARBA" id="ARBA00022553"/>
    </source>
</evidence>
<dbReference type="SMART" id="SM00831">
    <property type="entry name" value="Cation_ATPase_N"/>
    <property type="match status" value="1"/>
</dbReference>
<dbReference type="InterPro" id="IPR006415">
    <property type="entry name" value="P-type_ATPase_IIIB"/>
</dbReference>
<dbReference type="NCBIfam" id="TIGR01524">
    <property type="entry name" value="ATPase-IIIB_Mg"/>
    <property type="match status" value="1"/>
</dbReference>
<evidence type="ECO:0000256" key="7">
    <source>
        <dbReference type="ARBA" id="ARBA00022519"/>
    </source>
</evidence>
<dbReference type="InterPro" id="IPR023299">
    <property type="entry name" value="ATPase_P-typ_cyto_dom_N"/>
</dbReference>
<comment type="similarity">
    <text evidence="3">Belongs to the cation transport ATPase (P-type) (TC 3.A.3) family. Type IIIB subfamily.</text>
</comment>
<dbReference type="InterPro" id="IPR006068">
    <property type="entry name" value="ATPase_P-typ_cation-transptr_C"/>
</dbReference>
<feature type="transmembrane region" description="Helical" evidence="20">
    <location>
        <begin position="136"/>
        <end position="157"/>
    </location>
</feature>
<evidence type="ECO:0000256" key="12">
    <source>
        <dbReference type="ARBA" id="ARBA00022842"/>
    </source>
</evidence>
<dbReference type="InterPro" id="IPR001757">
    <property type="entry name" value="P_typ_ATPase"/>
</dbReference>
<feature type="transmembrane region" description="Helical" evidence="20">
    <location>
        <begin position="784"/>
        <end position="810"/>
    </location>
</feature>
<comment type="catalytic activity">
    <reaction evidence="17">
        <text>Mg(2+)(out) + ATP + H2O = Mg(2+)(in) + ADP + phosphate + H(+)</text>
        <dbReference type="Rhea" id="RHEA:10260"/>
        <dbReference type="ChEBI" id="CHEBI:15377"/>
        <dbReference type="ChEBI" id="CHEBI:15378"/>
        <dbReference type="ChEBI" id="CHEBI:18420"/>
        <dbReference type="ChEBI" id="CHEBI:30616"/>
        <dbReference type="ChEBI" id="CHEBI:43474"/>
        <dbReference type="ChEBI" id="CHEBI:456216"/>
        <dbReference type="EC" id="7.2.2.14"/>
    </reaction>
</comment>
<dbReference type="SFLD" id="SFLDF00027">
    <property type="entry name" value="p-type_atpase"/>
    <property type="match status" value="1"/>
</dbReference>
<dbReference type="SFLD" id="SFLDS00003">
    <property type="entry name" value="Haloacid_Dehalogenase"/>
    <property type="match status" value="1"/>
</dbReference>
<feature type="transmembrane region" description="Helical" evidence="20">
    <location>
        <begin position="111"/>
        <end position="130"/>
    </location>
</feature>
<feature type="transmembrane region" description="Helical" evidence="20">
    <location>
        <begin position="888"/>
        <end position="910"/>
    </location>
</feature>
<keyword evidence="6" id="KW-1003">Cell membrane</keyword>
<dbReference type="Pfam" id="PF13246">
    <property type="entry name" value="Cation_ATPase"/>
    <property type="match status" value="1"/>
</dbReference>
<dbReference type="PROSITE" id="PS00154">
    <property type="entry name" value="ATPASE_E1_E2"/>
    <property type="match status" value="1"/>
</dbReference>
<dbReference type="Gene3D" id="1.20.1110.10">
    <property type="entry name" value="Calcium-transporting ATPase, transmembrane domain"/>
    <property type="match status" value="1"/>
</dbReference>
<feature type="transmembrane region" description="Helical" evidence="20">
    <location>
        <begin position="335"/>
        <end position="360"/>
    </location>
</feature>
<keyword evidence="15 20" id="KW-0472">Membrane</keyword>
<gene>
    <name evidence="22" type="ORF">JOE69_001435</name>
</gene>
<keyword evidence="14 20" id="KW-1133">Transmembrane helix</keyword>
<dbReference type="SFLD" id="SFLDG00002">
    <property type="entry name" value="C1.7:_P-type_atpase_like"/>
    <property type="match status" value="1"/>
</dbReference>
<dbReference type="Gene3D" id="3.40.50.1000">
    <property type="entry name" value="HAD superfamily/HAD-like"/>
    <property type="match status" value="1"/>
</dbReference>
<accession>A0ABU1J9V1</accession>
<evidence type="ECO:0000256" key="17">
    <source>
        <dbReference type="ARBA" id="ARBA00047295"/>
    </source>
</evidence>
<dbReference type="InterPro" id="IPR023298">
    <property type="entry name" value="ATPase_P-typ_TM_dom_sf"/>
</dbReference>
<evidence type="ECO:0000256" key="16">
    <source>
        <dbReference type="ARBA" id="ARBA00029806"/>
    </source>
</evidence>
<comment type="catalytic activity">
    <reaction evidence="18">
        <text>ATP + H2O = ADP + phosphate + H(+)</text>
        <dbReference type="Rhea" id="RHEA:13065"/>
        <dbReference type="ChEBI" id="CHEBI:15377"/>
        <dbReference type="ChEBI" id="CHEBI:15378"/>
        <dbReference type="ChEBI" id="CHEBI:30616"/>
        <dbReference type="ChEBI" id="CHEBI:43474"/>
        <dbReference type="ChEBI" id="CHEBI:456216"/>
    </reaction>
</comment>
<dbReference type="InterPro" id="IPR044492">
    <property type="entry name" value="P_typ_ATPase_HD_dom"/>
</dbReference>
<comment type="subcellular location">
    <subcellularLocation>
        <location evidence="2">Cell inner membrane</location>
        <topology evidence="2">Multi-pass membrane protein</topology>
    </subcellularLocation>
</comment>
<evidence type="ECO:0000259" key="21">
    <source>
        <dbReference type="SMART" id="SM00831"/>
    </source>
</evidence>
<evidence type="ECO:0000256" key="9">
    <source>
        <dbReference type="ARBA" id="ARBA00022692"/>
    </source>
</evidence>
<evidence type="ECO:0000256" key="5">
    <source>
        <dbReference type="ARBA" id="ARBA00013555"/>
    </source>
</evidence>
<evidence type="ECO:0000313" key="23">
    <source>
        <dbReference type="Proteomes" id="UP001185069"/>
    </source>
</evidence>
<evidence type="ECO:0000313" key="22">
    <source>
        <dbReference type="EMBL" id="MDR6269197.1"/>
    </source>
</evidence>
<keyword evidence="12" id="KW-0460">Magnesium</keyword>
<evidence type="ECO:0000256" key="11">
    <source>
        <dbReference type="ARBA" id="ARBA00022840"/>
    </source>
</evidence>
<evidence type="ECO:0000256" key="3">
    <source>
        <dbReference type="ARBA" id="ARBA00008746"/>
    </source>
</evidence>
<dbReference type="Pfam" id="PF00690">
    <property type="entry name" value="Cation_ATPase_N"/>
    <property type="match status" value="1"/>
</dbReference>
<dbReference type="SUPFAM" id="SSF56784">
    <property type="entry name" value="HAD-like"/>
    <property type="match status" value="1"/>
</dbReference>
<feature type="transmembrane region" description="Helical" evidence="20">
    <location>
        <begin position="310"/>
        <end position="329"/>
    </location>
</feature>
<dbReference type="InterPro" id="IPR008250">
    <property type="entry name" value="ATPase_P-typ_transduc_dom_A_sf"/>
</dbReference>
<name>A0ABU1J9V1_9MICC</name>
<evidence type="ECO:0000256" key="15">
    <source>
        <dbReference type="ARBA" id="ARBA00023136"/>
    </source>
</evidence>
<keyword evidence="11" id="KW-0067">ATP-binding</keyword>
<evidence type="ECO:0000256" key="14">
    <source>
        <dbReference type="ARBA" id="ARBA00022989"/>
    </source>
</evidence>
<evidence type="ECO:0000256" key="6">
    <source>
        <dbReference type="ARBA" id="ARBA00022475"/>
    </source>
</evidence>
<protein>
    <recommendedName>
        <fullName evidence="5">Magnesium-transporting ATPase, P-type 1</fullName>
        <ecNumber evidence="4">7.2.2.14</ecNumber>
    </recommendedName>
    <alternativeName>
        <fullName evidence="16">Mg(2+) transport ATPase, P-type 1</fullName>
    </alternativeName>
</protein>
<keyword evidence="9 20" id="KW-0812">Transmembrane</keyword>
<evidence type="ECO:0000256" key="2">
    <source>
        <dbReference type="ARBA" id="ARBA00004429"/>
    </source>
</evidence>
<dbReference type="InterPro" id="IPR059000">
    <property type="entry name" value="ATPase_P-type_domA"/>
</dbReference>
<feature type="transmembrane region" description="Helical" evidence="20">
    <location>
        <begin position="852"/>
        <end position="876"/>
    </location>
</feature>
<dbReference type="InterPro" id="IPR018303">
    <property type="entry name" value="ATPase_P-typ_P_site"/>
</dbReference>
<dbReference type="InterPro" id="IPR004014">
    <property type="entry name" value="ATPase_P-typ_cation-transptr_N"/>
</dbReference>
<keyword evidence="8" id="KW-0597">Phosphoprotein</keyword>
<dbReference type="PANTHER" id="PTHR42861">
    <property type="entry name" value="CALCIUM-TRANSPORTING ATPASE"/>
    <property type="match status" value="1"/>
</dbReference>
<dbReference type="Proteomes" id="UP001185069">
    <property type="component" value="Unassembled WGS sequence"/>
</dbReference>
<feature type="domain" description="Cation-transporting P-type ATPase N-terminal" evidence="21">
    <location>
        <begin position="54"/>
        <end position="127"/>
    </location>
</feature>
<dbReference type="InterPro" id="IPR023214">
    <property type="entry name" value="HAD_sf"/>
</dbReference>
<dbReference type="CDD" id="cd02077">
    <property type="entry name" value="P-type_ATPase_Mg"/>
    <property type="match status" value="1"/>
</dbReference>
<keyword evidence="23" id="KW-1185">Reference proteome</keyword>
<evidence type="ECO:0000256" key="1">
    <source>
        <dbReference type="ARBA" id="ARBA00003954"/>
    </source>
</evidence>
<reference evidence="22 23" key="1">
    <citation type="submission" date="2023-07" db="EMBL/GenBank/DDBJ databases">
        <title>Sequencing the genomes of 1000 actinobacteria strains.</title>
        <authorList>
            <person name="Klenk H.-P."/>
        </authorList>
    </citation>
    <scope>NUCLEOTIDE SEQUENCE [LARGE SCALE GENOMIC DNA]</scope>
    <source>
        <strain evidence="22 23">DSM 14555</strain>
    </source>
</reference>